<organism evidence="6 7">
    <name type="scientific">Laedolimicola ammoniilytica</name>
    <dbReference type="NCBI Taxonomy" id="2981771"/>
    <lineage>
        <taxon>Bacteria</taxon>
        <taxon>Bacillati</taxon>
        <taxon>Bacillota</taxon>
        <taxon>Clostridia</taxon>
        <taxon>Lachnospirales</taxon>
        <taxon>Lachnospiraceae</taxon>
        <taxon>Laedolimicola</taxon>
    </lineage>
</organism>
<reference evidence="6 7" key="1">
    <citation type="journal article" date="2021" name="ISME Commun">
        <title>Automated analysis of genomic sequences facilitates high-throughput and comprehensive description of bacteria.</title>
        <authorList>
            <person name="Hitch T.C.A."/>
        </authorList>
    </citation>
    <scope>NUCLEOTIDE SEQUENCE [LARGE SCALE GENOMIC DNA]</scope>
    <source>
        <strain evidence="6 7">Sanger_04</strain>
    </source>
</reference>
<comment type="similarity">
    <text evidence="1">Belongs to the serine-aspartate repeat-containing protein (SDr) family.</text>
</comment>
<feature type="transmembrane region" description="Helical" evidence="4">
    <location>
        <begin position="790"/>
        <end position="808"/>
    </location>
</feature>
<proteinExistence type="inferred from homology"/>
<evidence type="ECO:0000256" key="3">
    <source>
        <dbReference type="ARBA" id="ARBA00022729"/>
    </source>
</evidence>
<dbReference type="Proteomes" id="UP001652461">
    <property type="component" value="Unassembled WGS sequence"/>
</dbReference>
<keyword evidence="4" id="KW-0472">Membrane</keyword>
<feature type="domain" description="SpaA-like prealbumin fold" evidence="5">
    <location>
        <begin position="387"/>
        <end position="451"/>
    </location>
</feature>
<evidence type="ECO:0000259" key="5">
    <source>
        <dbReference type="Pfam" id="PF17802"/>
    </source>
</evidence>
<evidence type="ECO:0000313" key="6">
    <source>
        <dbReference type="EMBL" id="MCU6696652.1"/>
    </source>
</evidence>
<protein>
    <submittedName>
        <fullName evidence="6">SpaA isopeptide-forming pilin-related protein</fullName>
    </submittedName>
</protein>
<dbReference type="EMBL" id="JAOQKC010000007">
    <property type="protein sequence ID" value="MCU6696652.1"/>
    <property type="molecule type" value="Genomic_DNA"/>
</dbReference>
<dbReference type="Gene3D" id="2.60.40.10">
    <property type="entry name" value="Immunoglobulins"/>
    <property type="match status" value="6"/>
</dbReference>
<keyword evidence="3" id="KW-0732">Signal</keyword>
<gene>
    <name evidence="6" type="ORF">OCV63_07050</name>
</gene>
<keyword evidence="2" id="KW-0964">Secreted</keyword>
<feature type="domain" description="SpaA-like prealbumin fold" evidence="5">
    <location>
        <begin position="542"/>
        <end position="628"/>
    </location>
</feature>
<keyword evidence="4" id="KW-0812">Transmembrane</keyword>
<evidence type="ECO:0000256" key="2">
    <source>
        <dbReference type="ARBA" id="ARBA00022525"/>
    </source>
</evidence>
<evidence type="ECO:0000256" key="4">
    <source>
        <dbReference type="SAM" id="Phobius"/>
    </source>
</evidence>
<accession>A0ABT2RWN5</accession>
<dbReference type="InterPro" id="IPR013783">
    <property type="entry name" value="Ig-like_fold"/>
</dbReference>
<feature type="domain" description="SpaA-like prealbumin fold" evidence="5">
    <location>
        <begin position="654"/>
        <end position="744"/>
    </location>
</feature>
<feature type="domain" description="SpaA-like prealbumin fold" evidence="5">
    <location>
        <begin position="283"/>
        <end position="367"/>
    </location>
</feature>
<sequence>MDYHTEQELTGAVLRITDETGQRVAEVETIHDQNPVIRGLEPGRTYLVEKLSGPEGYEKALTLKEDYVTEKKGAVELPKTSPDGETVRFTVQKEERLQVVSVFDRPLNGELVLEKTGEVPVGTKKGTDENGNPLLSPVYEVRGLPGAEYVLLAQKTIPYPDGFTGNLAEAGEKVLERYENEKDGGWKYYSLKVEAGELAEVREGTAVSYVLRTDETGRIRVTGLPAGAYEAVEVKAPTGYYRDTAACRKSFAIEDTAATVTFENERQGTKGENGGVRIIKYSVDGDERRPVSGAAFTIYAAETVENILGQTVYTEGTAIETALSGPDGVARFQTDFPLGAYVVRETKAPAGHYSSKKEIHVDLTAQKDDDSIRDLSLEDYVENAITSVRVKLVDDQTKQELAGAALQITDSVGQPVEAWITETEGGYLIKGLQPEVDYQITEVLPRDGYRSEFTGASMKSENASMEKTEGSQVRFRLRDVPGENGAEGLLNRDTIPAETEILLENPFAVGQVRIHKTGEILGNRTLVEKVKGLLKTCFHYQEKGLAGVAFEVRAAEDILHPDGVTGVVFRKGEQVCTDVRGIPEPAAAVTDEDGSVAFADMYPGSYELVETKTAQGYVRSGEPTAFRLVYRDGTVLPVSGEEALQMRNRRQRAEISVQKTDRDTGKPLAGAVIGLYTAEAIREEGGKVLLPADTLLETETTGENGQAVFEADLPLGMYYVREEQAPEGYERNEERQSFAFAYAGDSVETVKIALQIQDRKLPEQQASSGSGIPGGVLTGLTGADTSDRMTALPAIGGILLALSGCEVIRRRKRRR</sequence>
<dbReference type="PANTHER" id="PTHR36108:SF13">
    <property type="entry name" value="COLOSSIN-B-RELATED"/>
    <property type="match status" value="1"/>
</dbReference>
<keyword evidence="7" id="KW-1185">Reference proteome</keyword>
<evidence type="ECO:0000313" key="7">
    <source>
        <dbReference type="Proteomes" id="UP001652461"/>
    </source>
</evidence>
<dbReference type="Pfam" id="PF17802">
    <property type="entry name" value="SpaA"/>
    <property type="match status" value="6"/>
</dbReference>
<comment type="caution">
    <text evidence="6">The sequence shown here is derived from an EMBL/GenBank/DDBJ whole genome shotgun (WGS) entry which is preliminary data.</text>
</comment>
<evidence type="ECO:0000256" key="1">
    <source>
        <dbReference type="ARBA" id="ARBA00007257"/>
    </source>
</evidence>
<feature type="domain" description="SpaA-like prealbumin fold" evidence="5">
    <location>
        <begin position="209"/>
        <end position="265"/>
    </location>
</feature>
<name>A0ABT2RWN5_9FIRM</name>
<feature type="domain" description="SpaA-like prealbumin fold" evidence="5">
    <location>
        <begin position="2"/>
        <end position="63"/>
    </location>
</feature>
<dbReference type="PANTHER" id="PTHR36108">
    <property type="entry name" value="COLOSSIN-B-RELATED"/>
    <property type="match status" value="1"/>
</dbReference>
<dbReference type="InterPro" id="IPR041033">
    <property type="entry name" value="SpaA_PFL_dom_1"/>
</dbReference>
<keyword evidence="4" id="KW-1133">Transmembrane helix</keyword>
<dbReference type="RefSeq" id="WP_158363135.1">
    <property type="nucleotide sequence ID" value="NZ_JAOQKC010000007.1"/>
</dbReference>